<dbReference type="GO" id="GO:0005829">
    <property type="term" value="C:cytosol"/>
    <property type="evidence" value="ECO:0007669"/>
    <property type="project" value="TreeGrafter"/>
</dbReference>
<dbReference type="Proteomes" id="UP000237344">
    <property type="component" value="Unassembled WGS sequence"/>
</dbReference>
<evidence type="ECO:0000313" key="1">
    <source>
        <dbReference type="EMBL" id="POF63589.1"/>
    </source>
</evidence>
<dbReference type="PANTHER" id="PTHR33221:SF15">
    <property type="entry name" value="HTH-TYPE TRANSCRIPTIONAL REGULATOR YWGB-RELATED"/>
    <property type="match status" value="1"/>
</dbReference>
<keyword evidence="2" id="KW-1185">Reference proteome</keyword>
<dbReference type="PROSITE" id="PS51197">
    <property type="entry name" value="HTH_RRF2_2"/>
    <property type="match status" value="1"/>
</dbReference>
<accession>A0A2S3W3Z5</accession>
<dbReference type="InterPro" id="IPR000944">
    <property type="entry name" value="Tscrpt_reg_Rrf2"/>
</dbReference>
<dbReference type="InterPro" id="IPR036390">
    <property type="entry name" value="WH_DNA-bd_sf"/>
</dbReference>
<gene>
    <name evidence="1" type="ORF">KMAL_07690</name>
</gene>
<evidence type="ECO:0000313" key="2">
    <source>
        <dbReference type="Proteomes" id="UP000237344"/>
    </source>
</evidence>
<comment type="caution">
    <text evidence="1">The sequence shown here is derived from an EMBL/GenBank/DDBJ whole genome shotgun (WGS) entry which is preliminary data.</text>
</comment>
<dbReference type="InterPro" id="IPR036388">
    <property type="entry name" value="WH-like_DNA-bd_sf"/>
</dbReference>
<organism evidence="1 2">
    <name type="scientific">Novacetimonas maltaceti</name>
    <dbReference type="NCBI Taxonomy" id="1203393"/>
    <lineage>
        <taxon>Bacteria</taxon>
        <taxon>Pseudomonadati</taxon>
        <taxon>Pseudomonadota</taxon>
        <taxon>Alphaproteobacteria</taxon>
        <taxon>Acetobacterales</taxon>
        <taxon>Acetobacteraceae</taxon>
        <taxon>Novacetimonas</taxon>
    </lineage>
</organism>
<proteinExistence type="predicted"/>
<name>A0A2S3W3Z5_9PROT</name>
<dbReference type="GO" id="GO:0003700">
    <property type="term" value="F:DNA-binding transcription factor activity"/>
    <property type="evidence" value="ECO:0007669"/>
    <property type="project" value="TreeGrafter"/>
</dbReference>
<dbReference type="Pfam" id="PF02082">
    <property type="entry name" value="Rrf2"/>
    <property type="match status" value="1"/>
</dbReference>
<dbReference type="PANTHER" id="PTHR33221">
    <property type="entry name" value="WINGED HELIX-TURN-HELIX TRANSCRIPTIONAL REGULATOR, RRF2 FAMILY"/>
    <property type="match status" value="1"/>
</dbReference>
<protein>
    <recommendedName>
        <fullName evidence="3">Rrf2 family transcriptional regulator</fullName>
    </recommendedName>
</protein>
<dbReference type="EMBL" id="POTC01000006">
    <property type="protein sequence ID" value="POF63589.1"/>
    <property type="molecule type" value="Genomic_DNA"/>
</dbReference>
<reference evidence="1 2" key="1">
    <citation type="submission" date="2018-01" db="EMBL/GenBank/DDBJ databases">
        <title>Draft Genome Sequence of Komagataeibacter maltaceti LMG 1529, a Vinegar Producing Acetic Acid Bacterium Isolated from Malt Vinegar Brewery Acetifiers.</title>
        <authorList>
            <person name="Zhang Q."/>
            <person name="Hollensteiner J."/>
            <person name="Poehlein A."/>
            <person name="Daniel R."/>
        </authorList>
    </citation>
    <scope>NUCLEOTIDE SEQUENCE [LARGE SCALE GENOMIC DNA]</scope>
    <source>
        <strain evidence="1 2">LMG 1529</strain>
    </source>
</reference>
<dbReference type="Gene3D" id="1.10.10.10">
    <property type="entry name" value="Winged helix-like DNA-binding domain superfamily/Winged helix DNA-binding domain"/>
    <property type="match status" value="1"/>
</dbReference>
<dbReference type="AlphaFoldDB" id="A0A2S3W3Z5"/>
<dbReference type="OrthoDB" id="9800519at2"/>
<dbReference type="SUPFAM" id="SSF46785">
    <property type="entry name" value="Winged helix' DNA-binding domain"/>
    <property type="match status" value="1"/>
</dbReference>
<evidence type="ECO:0008006" key="3">
    <source>
        <dbReference type="Google" id="ProtNLM"/>
    </source>
</evidence>
<sequence>MQGLRDRTVTAIFIMLDIAFHGMHGNTVSATEIARRSGMARRGIEPLLQVLSRSGLLAGVRGPHGGYRLGHPAREILLSDIHQAIVTRHDRMERRNGPLFNTVIRPFLNQMEGMLEREYRKVTLDELVRQAESHGLPRPERPVAQVAGFSI</sequence>
<dbReference type="RefSeq" id="WP_110094441.1">
    <property type="nucleotide sequence ID" value="NZ_NKUE01000013.1"/>
</dbReference>